<feature type="transmembrane region" description="Helical" evidence="6">
    <location>
        <begin position="258"/>
        <end position="281"/>
    </location>
</feature>
<keyword evidence="3 6" id="KW-0812">Transmembrane</keyword>
<dbReference type="InterPro" id="IPR032694">
    <property type="entry name" value="CopC/D"/>
</dbReference>
<evidence type="ECO:0000256" key="2">
    <source>
        <dbReference type="ARBA" id="ARBA00022475"/>
    </source>
</evidence>
<organism evidence="8 9">
    <name type="scientific">Barrientosiimonas endolithica</name>
    <dbReference type="NCBI Taxonomy" id="1535208"/>
    <lineage>
        <taxon>Bacteria</taxon>
        <taxon>Bacillati</taxon>
        <taxon>Actinomycetota</taxon>
        <taxon>Actinomycetes</taxon>
        <taxon>Micrococcales</taxon>
        <taxon>Dermacoccaceae</taxon>
        <taxon>Barrientosiimonas</taxon>
    </lineage>
</organism>
<feature type="transmembrane region" description="Helical" evidence="6">
    <location>
        <begin position="388"/>
        <end position="408"/>
    </location>
</feature>
<dbReference type="InterPro" id="IPR019108">
    <property type="entry name" value="Caa3_assmbl_CtaG-rel"/>
</dbReference>
<feature type="transmembrane region" description="Helical" evidence="6">
    <location>
        <begin position="550"/>
        <end position="575"/>
    </location>
</feature>
<feature type="transmembrane region" description="Helical" evidence="6">
    <location>
        <begin position="217"/>
        <end position="237"/>
    </location>
</feature>
<feature type="transmembrane region" description="Helical" evidence="6">
    <location>
        <begin position="149"/>
        <end position="171"/>
    </location>
</feature>
<evidence type="ECO:0000256" key="1">
    <source>
        <dbReference type="ARBA" id="ARBA00004651"/>
    </source>
</evidence>
<dbReference type="Pfam" id="PF09678">
    <property type="entry name" value="Caa3_CtaG"/>
    <property type="match status" value="1"/>
</dbReference>
<evidence type="ECO:0000256" key="3">
    <source>
        <dbReference type="ARBA" id="ARBA00022692"/>
    </source>
</evidence>
<feature type="transmembrane region" description="Helical" evidence="6">
    <location>
        <begin position="12"/>
        <end position="31"/>
    </location>
</feature>
<reference evidence="9" key="1">
    <citation type="journal article" date="2019" name="Int. J. Syst. Evol. Microbiol.">
        <title>The Global Catalogue of Microorganisms (GCM) 10K type strain sequencing project: providing services to taxonomists for standard genome sequencing and annotation.</title>
        <authorList>
            <consortium name="The Broad Institute Genomics Platform"/>
            <consortium name="The Broad Institute Genome Sequencing Center for Infectious Disease"/>
            <person name="Wu L."/>
            <person name="Ma J."/>
        </authorList>
    </citation>
    <scope>NUCLEOTIDE SEQUENCE [LARGE SCALE GENOMIC DNA]</scope>
    <source>
        <strain evidence="9">NBRC 110608</strain>
    </source>
</reference>
<evidence type="ECO:0000259" key="7">
    <source>
        <dbReference type="Pfam" id="PF05425"/>
    </source>
</evidence>
<feature type="transmembrane region" description="Helical" evidence="6">
    <location>
        <begin position="504"/>
        <end position="530"/>
    </location>
</feature>
<gene>
    <name evidence="8" type="ORF">GCM10025872_00350</name>
</gene>
<feature type="transmembrane region" description="Helical" evidence="6">
    <location>
        <begin position="43"/>
        <end position="64"/>
    </location>
</feature>
<accession>A0ABM8H6I9</accession>
<proteinExistence type="predicted"/>
<dbReference type="PANTHER" id="PTHR34820">
    <property type="entry name" value="INNER MEMBRANE PROTEIN YEBZ"/>
    <property type="match status" value="1"/>
</dbReference>
<evidence type="ECO:0000256" key="6">
    <source>
        <dbReference type="SAM" id="Phobius"/>
    </source>
</evidence>
<dbReference type="InterPro" id="IPR008457">
    <property type="entry name" value="Cu-R_CopD_dom"/>
</dbReference>
<feature type="transmembrane region" description="Helical" evidence="6">
    <location>
        <begin position="436"/>
        <end position="457"/>
    </location>
</feature>
<evidence type="ECO:0000256" key="5">
    <source>
        <dbReference type="ARBA" id="ARBA00023136"/>
    </source>
</evidence>
<keyword evidence="5 6" id="KW-0472">Membrane</keyword>
<keyword evidence="2" id="KW-1003">Cell membrane</keyword>
<feature type="transmembrane region" description="Helical" evidence="6">
    <location>
        <begin position="469"/>
        <end position="492"/>
    </location>
</feature>
<evidence type="ECO:0000313" key="9">
    <source>
        <dbReference type="Proteomes" id="UP001321421"/>
    </source>
</evidence>
<feature type="transmembrane region" description="Helical" evidence="6">
    <location>
        <begin position="322"/>
        <end position="342"/>
    </location>
</feature>
<evidence type="ECO:0000313" key="8">
    <source>
        <dbReference type="EMBL" id="BDZ56378.1"/>
    </source>
</evidence>
<feature type="transmembrane region" description="Helical" evidence="6">
    <location>
        <begin position="84"/>
        <end position="106"/>
    </location>
</feature>
<sequence length="616" mass="66305">MGHPLLRVVHDLAAALTVGMFLLGGLLMPEGKNTQRRAYAGRLATASATVWGLAGLLGGVMAYSDLSGTAIGSSGFFSAYWTNTWQLELLRAPAITSSAALVIALLSSIERGRNAMAWLFFASVVAILPLALVGHAAGSADHDSAVNSLAFHLVGATIWVGGLLALLLLWSRLGKGAAATAARYSKIALWCFVLVALSGLLNAAVRLGGFGELTSDYGILVLAKTAALVVLGGFGYLQRERVIRVLERSPDEKAPRGAFARFAALEVLVMGATVGIATALARTPPPGGEEISASDPVLDRTGYPTPPDFTVTRLLTMWRTEWLFTTVAVIAIGVYLAWMLRLRRRGDSWPIHRTICWVAGWLLFVYVIDSGIGIYGRVMFSIHMIEHMIISMGVPLLLVLGAPVTLALRALPKRKDATLGPRELILATVHSRATRFFGNPVVAAVLFFFSLVVFYYSPLFGLALQTHTGHVLMIVHFLLTGYLFVWSLIGVDPGPPKLPAPLRLLVLLVTLASHAFFGVALMTGTTLLVPEFFNALQLPWVPDPLDDQQAAGAVAWGTGELPTVILAVLVTADWLRSDNKEARRQERQAERDDDADLKAYNEYLAGRAGRGGPPKE</sequence>
<feature type="domain" description="Copper resistance protein D" evidence="7">
    <location>
        <begin position="179"/>
        <end position="280"/>
    </location>
</feature>
<feature type="transmembrane region" description="Helical" evidence="6">
    <location>
        <begin position="187"/>
        <end position="205"/>
    </location>
</feature>
<protein>
    <submittedName>
        <fullName evidence="8">ABC transporter permease</fullName>
    </submittedName>
</protein>
<feature type="transmembrane region" description="Helical" evidence="6">
    <location>
        <begin position="118"/>
        <end position="137"/>
    </location>
</feature>
<name>A0ABM8H6I9_9MICO</name>
<comment type="subcellular location">
    <subcellularLocation>
        <location evidence="1">Cell membrane</location>
        <topology evidence="1">Multi-pass membrane protein</topology>
    </subcellularLocation>
</comment>
<dbReference type="Pfam" id="PF05425">
    <property type="entry name" value="CopD"/>
    <property type="match status" value="1"/>
</dbReference>
<dbReference type="PANTHER" id="PTHR34820:SF4">
    <property type="entry name" value="INNER MEMBRANE PROTEIN YEBZ"/>
    <property type="match status" value="1"/>
</dbReference>
<evidence type="ECO:0000256" key="4">
    <source>
        <dbReference type="ARBA" id="ARBA00022989"/>
    </source>
</evidence>
<keyword evidence="9" id="KW-1185">Reference proteome</keyword>
<feature type="transmembrane region" description="Helical" evidence="6">
    <location>
        <begin position="354"/>
        <end position="376"/>
    </location>
</feature>
<keyword evidence="4 6" id="KW-1133">Transmembrane helix</keyword>
<dbReference type="EMBL" id="AP027735">
    <property type="protein sequence ID" value="BDZ56378.1"/>
    <property type="molecule type" value="Genomic_DNA"/>
</dbReference>
<dbReference type="Proteomes" id="UP001321421">
    <property type="component" value="Chromosome"/>
</dbReference>